<comment type="caution">
    <text evidence="2">The sequence shown here is derived from an EMBL/GenBank/DDBJ whole genome shotgun (WGS) entry which is preliminary data.</text>
</comment>
<feature type="compositionally biased region" description="Polar residues" evidence="1">
    <location>
        <begin position="61"/>
        <end position="71"/>
    </location>
</feature>
<evidence type="ECO:0000313" key="2">
    <source>
        <dbReference type="EMBL" id="KAK1841763.1"/>
    </source>
</evidence>
<feature type="compositionally biased region" description="Basic residues" evidence="1">
    <location>
        <begin position="49"/>
        <end position="58"/>
    </location>
</feature>
<feature type="compositionally biased region" description="Polar residues" evidence="1">
    <location>
        <begin position="124"/>
        <end position="134"/>
    </location>
</feature>
<feature type="compositionally biased region" description="Low complexity" evidence="1">
    <location>
        <begin position="160"/>
        <end position="170"/>
    </location>
</feature>
<accession>A0AAD9A5F0</accession>
<feature type="region of interest" description="Disordered" evidence="1">
    <location>
        <begin position="48"/>
        <end position="71"/>
    </location>
</feature>
<proteinExistence type="predicted"/>
<keyword evidence="3" id="KW-1185">Reference proteome</keyword>
<dbReference type="EMBL" id="JAQOWY010000458">
    <property type="protein sequence ID" value="KAK1841763.1"/>
    <property type="molecule type" value="Genomic_DNA"/>
</dbReference>
<protein>
    <submittedName>
        <fullName evidence="2">Uncharacterized protein</fullName>
    </submittedName>
</protein>
<name>A0AAD9A5F0_9PEZI</name>
<organism evidence="2 3">
    <name type="scientific">Colletotrichum chrysophilum</name>
    <dbReference type="NCBI Taxonomy" id="1836956"/>
    <lineage>
        <taxon>Eukaryota</taxon>
        <taxon>Fungi</taxon>
        <taxon>Dikarya</taxon>
        <taxon>Ascomycota</taxon>
        <taxon>Pezizomycotina</taxon>
        <taxon>Sordariomycetes</taxon>
        <taxon>Hypocreomycetidae</taxon>
        <taxon>Glomerellales</taxon>
        <taxon>Glomerellaceae</taxon>
        <taxon>Colletotrichum</taxon>
        <taxon>Colletotrichum gloeosporioides species complex</taxon>
    </lineage>
</organism>
<sequence>MDRGRLGKTVAAPAYCNLSFQTVGFDIHTSGGWSTLVRQVERIPLHWSSGRKNKRRPSGWHNVSLQDAPSHTTPLRCNHQHGLQLQHLTRCAFEWENTYNTLILPSSARGRRTERYTGSRGATGKTSNVSKLQNSSATSATSSKNYSIAGRTLTSREQRSSVNSRRSVNEFPTERKPGGTSSFIQSWRGQLHNGLNCDSTLPARLVAGNTERTKKSS</sequence>
<gene>
    <name evidence="2" type="ORF">CCHR01_15604</name>
</gene>
<dbReference type="AlphaFoldDB" id="A0AAD9A5F0"/>
<feature type="region of interest" description="Disordered" evidence="1">
    <location>
        <begin position="106"/>
        <end position="185"/>
    </location>
</feature>
<evidence type="ECO:0000313" key="3">
    <source>
        <dbReference type="Proteomes" id="UP001243330"/>
    </source>
</evidence>
<reference evidence="2" key="1">
    <citation type="submission" date="2023-01" db="EMBL/GenBank/DDBJ databases">
        <title>Colletotrichum chrysophilum M932 genome sequence.</title>
        <authorList>
            <person name="Baroncelli R."/>
        </authorList>
    </citation>
    <scope>NUCLEOTIDE SEQUENCE</scope>
    <source>
        <strain evidence="2">M932</strain>
    </source>
</reference>
<dbReference type="Proteomes" id="UP001243330">
    <property type="component" value="Unassembled WGS sequence"/>
</dbReference>
<evidence type="ECO:0000256" key="1">
    <source>
        <dbReference type="SAM" id="MobiDB-lite"/>
    </source>
</evidence>